<proteinExistence type="predicted"/>
<reference evidence="2" key="1">
    <citation type="journal article" date="2020" name="Stud. Mycol.">
        <title>101 Dothideomycetes genomes: a test case for predicting lifestyles and emergence of pathogens.</title>
        <authorList>
            <person name="Haridas S."/>
            <person name="Albert R."/>
            <person name="Binder M."/>
            <person name="Bloem J."/>
            <person name="Labutti K."/>
            <person name="Salamov A."/>
            <person name="Andreopoulos B."/>
            <person name="Baker S."/>
            <person name="Barry K."/>
            <person name="Bills G."/>
            <person name="Bluhm B."/>
            <person name="Cannon C."/>
            <person name="Castanera R."/>
            <person name="Culley D."/>
            <person name="Daum C."/>
            <person name="Ezra D."/>
            <person name="Gonzalez J."/>
            <person name="Henrissat B."/>
            <person name="Kuo A."/>
            <person name="Liang C."/>
            <person name="Lipzen A."/>
            <person name="Lutzoni F."/>
            <person name="Magnuson J."/>
            <person name="Mondo S."/>
            <person name="Nolan M."/>
            <person name="Ohm R."/>
            <person name="Pangilinan J."/>
            <person name="Park H.-J."/>
            <person name="Ramirez L."/>
            <person name="Alfaro M."/>
            <person name="Sun H."/>
            <person name="Tritt A."/>
            <person name="Yoshinaga Y."/>
            <person name="Zwiers L.-H."/>
            <person name="Turgeon B."/>
            <person name="Goodwin S."/>
            <person name="Spatafora J."/>
            <person name="Crous P."/>
            <person name="Grigoriev I."/>
        </authorList>
    </citation>
    <scope>NUCLEOTIDE SEQUENCE</scope>
    <source>
        <strain evidence="2">CBS 121739</strain>
    </source>
</reference>
<protein>
    <submittedName>
        <fullName evidence="2">Uncharacterized protein</fullName>
    </submittedName>
</protein>
<accession>A0A6A6W2W2</accession>
<dbReference type="EMBL" id="ML996574">
    <property type="protein sequence ID" value="KAF2756933.1"/>
    <property type="molecule type" value="Genomic_DNA"/>
</dbReference>
<keyword evidence="3" id="KW-1185">Reference proteome</keyword>
<dbReference type="RefSeq" id="XP_033599384.1">
    <property type="nucleotide sequence ID" value="XM_033745160.1"/>
</dbReference>
<evidence type="ECO:0000313" key="3">
    <source>
        <dbReference type="Proteomes" id="UP000799437"/>
    </source>
</evidence>
<dbReference type="GeneID" id="54486214"/>
<name>A0A6A6W2W2_9PEZI</name>
<evidence type="ECO:0000313" key="2">
    <source>
        <dbReference type="EMBL" id="KAF2756933.1"/>
    </source>
</evidence>
<dbReference type="AlphaFoldDB" id="A0A6A6W2W2"/>
<dbReference type="Proteomes" id="UP000799437">
    <property type="component" value="Unassembled WGS sequence"/>
</dbReference>
<feature type="region of interest" description="Disordered" evidence="1">
    <location>
        <begin position="77"/>
        <end position="103"/>
    </location>
</feature>
<feature type="compositionally biased region" description="Polar residues" evidence="1">
    <location>
        <begin position="84"/>
        <end position="99"/>
    </location>
</feature>
<evidence type="ECO:0000256" key="1">
    <source>
        <dbReference type="SAM" id="MobiDB-lite"/>
    </source>
</evidence>
<organism evidence="2 3">
    <name type="scientific">Pseudovirgaria hyperparasitica</name>
    <dbReference type="NCBI Taxonomy" id="470096"/>
    <lineage>
        <taxon>Eukaryota</taxon>
        <taxon>Fungi</taxon>
        <taxon>Dikarya</taxon>
        <taxon>Ascomycota</taxon>
        <taxon>Pezizomycotina</taxon>
        <taxon>Dothideomycetes</taxon>
        <taxon>Dothideomycetes incertae sedis</taxon>
        <taxon>Acrospermales</taxon>
        <taxon>Acrospermaceae</taxon>
        <taxon>Pseudovirgaria</taxon>
    </lineage>
</organism>
<gene>
    <name evidence="2" type="ORF">EJ05DRAFT_48234</name>
</gene>
<sequence>MHLWVSPQTIAVKPEPSSCRHHVRDPAVASHSFIHPSILLMHRTTYKYYCRSSLLPLFRPYSPTYCEYAAPRDMNDAYVEPRSSKQGPSTGQPGNSLQNAYRVATEDLRTPCQASPPCRQGGTRSNDIPYQKHASYFFAFHGGSTTGPALS</sequence>